<dbReference type="AlphaFoldDB" id="A0A2U8E3R8"/>
<keyword evidence="4" id="KW-1185">Reference proteome</keyword>
<dbReference type="PROSITE" id="PS51820">
    <property type="entry name" value="PA14"/>
    <property type="match status" value="1"/>
</dbReference>
<feature type="region of interest" description="Disordered" evidence="1">
    <location>
        <begin position="92"/>
        <end position="118"/>
    </location>
</feature>
<evidence type="ECO:0000259" key="2">
    <source>
        <dbReference type="PROSITE" id="PS51820"/>
    </source>
</evidence>
<dbReference type="GO" id="GO:0005975">
    <property type="term" value="P:carbohydrate metabolic process"/>
    <property type="evidence" value="ECO:0007669"/>
    <property type="project" value="InterPro"/>
</dbReference>
<dbReference type="SUPFAM" id="SSF48208">
    <property type="entry name" value="Six-hairpin glycosidases"/>
    <property type="match status" value="1"/>
</dbReference>
<feature type="domain" description="PA14" evidence="2">
    <location>
        <begin position="55"/>
        <end position="195"/>
    </location>
</feature>
<reference evidence="3 4" key="1">
    <citation type="journal article" date="2018" name="Syst. Appl. Microbiol.">
        <title>Ereboglobus luteus gen. nov. sp. nov. from cockroach guts, and new insights into the oxygen relationship of the genera Opitutus and Didymococcus (Verrucomicrobia: Opitutaceae).</title>
        <authorList>
            <person name="Tegtmeier D."/>
            <person name="Belitz A."/>
            <person name="Radek R."/>
            <person name="Heimerl T."/>
            <person name="Brune A."/>
        </authorList>
    </citation>
    <scope>NUCLEOTIDE SEQUENCE [LARGE SCALE GENOMIC DNA]</scope>
    <source>
        <strain evidence="3 4">Ho45</strain>
    </source>
</reference>
<dbReference type="Gene3D" id="2.60.120.260">
    <property type="entry name" value="Galactose-binding domain-like"/>
    <property type="match status" value="1"/>
</dbReference>
<dbReference type="InterPro" id="IPR037524">
    <property type="entry name" value="PA14/GLEYA"/>
</dbReference>
<dbReference type="SUPFAM" id="SSF56988">
    <property type="entry name" value="Anthrax protective antigen"/>
    <property type="match status" value="1"/>
</dbReference>
<dbReference type="RefSeq" id="WP_108825256.1">
    <property type="nucleotide sequence ID" value="NZ_CP023004.1"/>
</dbReference>
<gene>
    <name evidence="3" type="ORF">CKA38_09490</name>
</gene>
<sequence>MNTLLPPPLQIRRITSGVLIALAAFVCLSPRMFAAAQPAFTPVANGPVGAVTTRDGDSGFDVSYHDAPRLGGAPTMTRFEARIDVSTHALANSIPNGRRGSAQWSATVTPNRSGRHPISLRATGAATLKIDGKPVIRRAASESNLNTRSTSAVDLQQAKPYEFVVEFSNTDNAGQIILEWAAPDILATNNTAPGSAVETTAGARQGETIGPAAHIENANYALSSQPDGTLAITEKQSGAKAVFSPEFLVVFQPRGQETKLDNRSAKYTDSGPVRGINYLVTTWEKETDFFTAATPRARLRPIKIERDGDNLRWIFPSQPNYTLTATLALPPDGTEPTLAFQLDAAAPGQISIGYAGAPSATLAKADWIWQPLVWQDKRFPNRSYLTREFQCTIPFVMAGIDGNAIGVGADASEIRFRMPTRADSRFGVLVRNAGGRVQPMLFAPVLGGPESRVEASSSYAFTLRLVARRGAWFDTYKHLASTLCGFRDIRENTLCSLNTTLENLTDFFLNDKYSYWYPKYKTWGYQNDAGPDVGRQQSAADPLSLALVLDRADILRRRALPTLEYMLSRKANQGPFSDPAMLGDGFRYPVDLVAAHHLTLKRNPVIPSKILPKLNAPKIFANNYGTSNRALLNSLAAYRLTGDKARLQEACAAADLYIDTRITRPATTFTGIFSSFWPDVAPSYDLLYELYNETGDNRYLQAATEAMRAMTAFIYMEPIPDTPFTANPGGVYNNQPVPEETVPSWVVSANGLAAECAATAHSHRGIFMSAYYAGYMNRLARDTGETFFTDIARNAVVGRYANYPSYAYRNGYTTLHQKTDYPLRRFEEIKKFTSAHYNHPLPMAAFLVDYLVTDVYARSDAQIDFPSEYTYSGAYFRNKVYGNRPGKFYDENNTWLWLPPKLVSTESIQLNHIAARGNGKLYLAFANQSSQPVKTTIAIDPSRARMDGKRSARVWINNKPAPAIELTDGRATIEVAPKGITCLAINDVAVQTEIQDAMLDPKTPSLPKNSTATVATPFGQVTATALRLGRDLTTVHVWIQNNATPLQKATLRWTIAGQSSEKECDSFPFEFTIPVPDDAPDFTCVVNATSSEGAQSSPKIHLRLNTSPID</sequence>
<feature type="compositionally biased region" description="Polar residues" evidence="1">
    <location>
        <begin position="102"/>
        <end position="112"/>
    </location>
</feature>
<dbReference type="InterPro" id="IPR008928">
    <property type="entry name" value="6-hairpin_glycosidase_sf"/>
</dbReference>
<evidence type="ECO:0000313" key="3">
    <source>
        <dbReference type="EMBL" id="AWI09446.1"/>
    </source>
</evidence>
<name>A0A2U8E3R8_9BACT</name>
<dbReference type="InterPro" id="IPR011658">
    <property type="entry name" value="PA14_dom"/>
</dbReference>
<dbReference type="OrthoDB" id="628098at2"/>
<dbReference type="Pfam" id="PF07691">
    <property type="entry name" value="PA14"/>
    <property type="match status" value="1"/>
</dbReference>
<dbReference type="EMBL" id="CP023004">
    <property type="protein sequence ID" value="AWI09446.1"/>
    <property type="molecule type" value="Genomic_DNA"/>
</dbReference>
<accession>A0A2U8E3R8</accession>
<dbReference type="SMART" id="SM00758">
    <property type="entry name" value="PA14"/>
    <property type="match status" value="1"/>
</dbReference>
<proteinExistence type="predicted"/>
<dbReference type="KEGG" id="elut:CKA38_09490"/>
<evidence type="ECO:0000313" key="4">
    <source>
        <dbReference type="Proteomes" id="UP000244896"/>
    </source>
</evidence>
<dbReference type="Proteomes" id="UP000244896">
    <property type="component" value="Chromosome"/>
</dbReference>
<evidence type="ECO:0000256" key="1">
    <source>
        <dbReference type="SAM" id="MobiDB-lite"/>
    </source>
</evidence>
<protein>
    <recommendedName>
        <fullName evidence="2">PA14 domain-containing protein</fullName>
    </recommendedName>
</protein>
<organism evidence="3 4">
    <name type="scientific">Ereboglobus luteus</name>
    <dbReference type="NCBI Taxonomy" id="1796921"/>
    <lineage>
        <taxon>Bacteria</taxon>
        <taxon>Pseudomonadati</taxon>
        <taxon>Verrucomicrobiota</taxon>
        <taxon>Opitutia</taxon>
        <taxon>Opitutales</taxon>
        <taxon>Opitutaceae</taxon>
        <taxon>Ereboglobus</taxon>
    </lineage>
</organism>